<proteinExistence type="predicted"/>
<comment type="caution">
    <text evidence="1">The sequence shown here is derived from an EMBL/GenBank/DDBJ whole genome shotgun (WGS) entry which is preliminary data.</text>
</comment>
<dbReference type="AlphaFoldDB" id="A0A3E0G5C0"/>
<keyword evidence="2" id="KW-1185">Reference proteome</keyword>
<evidence type="ECO:0000313" key="1">
    <source>
        <dbReference type="EMBL" id="REH18041.1"/>
    </source>
</evidence>
<name>A0A3E0G5C0_9PSEU</name>
<dbReference type="RefSeq" id="WP_116182248.1">
    <property type="nucleotide sequence ID" value="NZ_CP144378.1"/>
</dbReference>
<protein>
    <submittedName>
        <fullName evidence="1">Uncharacterized protein</fullName>
    </submittedName>
</protein>
<sequence>MSDDPDVSTIRSALSELSNAQGPDAKRAALARANTVGQQVAMTISDPGKRGQFVSSLEADIRQARDA</sequence>
<dbReference type="Proteomes" id="UP000256269">
    <property type="component" value="Unassembled WGS sequence"/>
</dbReference>
<gene>
    <name evidence="1" type="ORF">BCF44_13828</name>
</gene>
<dbReference type="EMBL" id="QUNO01000038">
    <property type="protein sequence ID" value="REH18041.1"/>
    <property type="molecule type" value="Genomic_DNA"/>
</dbReference>
<accession>A0A3E0G5C0</accession>
<reference evidence="1 2" key="1">
    <citation type="submission" date="2018-08" db="EMBL/GenBank/DDBJ databases">
        <title>Genomic Encyclopedia of Archaeal and Bacterial Type Strains, Phase II (KMG-II): from individual species to whole genera.</title>
        <authorList>
            <person name="Goeker M."/>
        </authorList>
    </citation>
    <scope>NUCLEOTIDE SEQUENCE [LARGE SCALE GENOMIC DNA]</scope>
    <source>
        <strain evidence="1 2">DSM 45791</strain>
    </source>
</reference>
<organism evidence="1 2">
    <name type="scientific">Kutzneria buriramensis</name>
    <dbReference type="NCBI Taxonomy" id="1045776"/>
    <lineage>
        <taxon>Bacteria</taxon>
        <taxon>Bacillati</taxon>
        <taxon>Actinomycetota</taxon>
        <taxon>Actinomycetes</taxon>
        <taxon>Pseudonocardiales</taxon>
        <taxon>Pseudonocardiaceae</taxon>
        <taxon>Kutzneria</taxon>
    </lineage>
</organism>
<evidence type="ECO:0000313" key="2">
    <source>
        <dbReference type="Proteomes" id="UP000256269"/>
    </source>
</evidence>